<feature type="region of interest" description="Disordered" evidence="5">
    <location>
        <begin position="237"/>
        <end position="282"/>
    </location>
</feature>
<keyword evidence="3" id="KW-0804">Transcription</keyword>
<dbReference type="SUPFAM" id="SSF57701">
    <property type="entry name" value="Zn2/Cys6 DNA-binding domain"/>
    <property type="match status" value="1"/>
</dbReference>
<comment type="caution">
    <text evidence="6">The sequence shown here is derived from an EMBL/GenBank/DDBJ whole genome shotgun (WGS) entry which is preliminary data.</text>
</comment>
<sequence length="764" mass="84310">MMSAAMMSAEGNPNANANANPYKRPASPTGELSMPPAKVPKTGTGQLQINYLKREKKETIPLATAEEPLPRLLRLISEYDGVLQRHESLAGNLGACPVGPILLKRFERLFEGPPRILKSNSRDPNITWLDVVEFAQNKPEQFDLEKTRNGIRVCQFYLKQCRVEISEEDYVLIRSGMPQKLIPPQPILEDEEKELGVLEVLDRNLAKVVHSADQVSARARQLVHRLKNRRQAILARREVDGDSHRNVLKSNDLPQPHSPAFDHSGAPPRPGPPPTPPAPVVALSASPVHVPAPAPAPASVPVHVPVSAPVHPPAATTAPTHSPSFSSSGFTAVNPRHSLPSNEHPAYHASREPPREPPHEPREMQRDMPRDMPRDMQRDVPRDIPRDVPQELLINGSLATPIQHIAEQKPAGQAEDWMNKFLTPSERAAGMTADTIRRETLAASHRSSSRGETMPAVDDRDSMRMASMSARRQVSRRQSEGAVPDRNQVVQQPDVQGPSVPIPSTPASLMPQQKPHTWNRDDGGPYKAEMISRMETMKRGERVIPPCDRCRRLHMDCIKNLTACLGCTKKHAKCSWKDVSLEELESTAPAARERAEKEAESAAPSSSDWDNILKQTKSDVGDPTRATPSSNSPTTNDRMEILSNKASTPRMPSPSRNGSNHDRPPNFPQETNHPQESPRLNVRPPPLDQQLRDAAEDKPAHHALFSRYSPFQRPSSAHQPSSALPKEEAAADEGDRLAAVAAQVYRSASQNAARSTESRAPEML</sequence>
<feature type="compositionally biased region" description="Polar residues" evidence="5">
    <location>
        <begin position="746"/>
        <end position="755"/>
    </location>
</feature>
<dbReference type="EMBL" id="JAVRRG010000022">
    <property type="protein sequence ID" value="KAK5096536.1"/>
    <property type="molecule type" value="Genomic_DNA"/>
</dbReference>
<dbReference type="InterPro" id="IPR001138">
    <property type="entry name" value="Zn2Cys6_DnaBD"/>
</dbReference>
<reference evidence="6 7" key="1">
    <citation type="submission" date="2023-08" db="EMBL/GenBank/DDBJ databases">
        <title>Black Yeasts Isolated from many extreme environments.</title>
        <authorList>
            <person name="Coleine C."/>
            <person name="Stajich J.E."/>
            <person name="Selbmann L."/>
        </authorList>
    </citation>
    <scope>NUCLEOTIDE SEQUENCE [LARGE SCALE GENOMIC DNA]</scope>
    <source>
        <strain evidence="6 7">CCFEE 5885</strain>
    </source>
</reference>
<evidence type="ECO:0008006" key="8">
    <source>
        <dbReference type="Google" id="ProtNLM"/>
    </source>
</evidence>
<feature type="region of interest" description="Disordered" evidence="5">
    <location>
        <begin position="745"/>
        <end position="764"/>
    </location>
</feature>
<gene>
    <name evidence="6" type="ORF">LTR24_002602</name>
</gene>
<evidence type="ECO:0000313" key="7">
    <source>
        <dbReference type="Proteomes" id="UP001345013"/>
    </source>
</evidence>
<feature type="compositionally biased region" description="Basic and acidic residues" evidence="5">
    <location>
        <begin position="690"/>
        <end position="700"/>
    </location>
</feature>
<feature type="region of interest" description="Disordered" evidence="5">
    <location>
        <begin position="440"/>
        <end position="525"/>
    </location>
</feature>
<keyword evidence="7" id="KW-1185">Reference proteome</keyword>
<evidence type="ECO:0000256" key="4">
    <source>
        <dbReference type="ARBA" id="ARBA00023242"/>
    </source>
</evidence>
<keyword evidence="4" id="KW-0539">Nucleus</keyword>
<feature type="region of interest" description="Disordered" evidence="5">
    <location>
        <begin position="1"/>
        <end position="43"/>
    </location>
</feature>
<dbReference type="Proteomes" id="UP001345013">
    <property type="component" value="Unassembled WGS sequence"/>
</dbReference>
<feature type="compositionally biased region" description="Polar residues" evidence="5">
    <location>
        <begin position="505"/>
        <end position="516"/>
    </location>
</feature>
<name>A0ABR0KHI6_9EURO</name>
<evidence type="ECO:0000256" key="2">
    <source>
        <dbReference type="ARBA" id="ARBA00023125"/>
    </source>
</evidence>
<feature type="compositionally biased region" description="Pro residues" evidence="5">
    <location>
        <begin position="267"/>
        <end position="279"/>
    </location>
</feature>
<feature type="compositionally biased region" description="Polar residues" evidence="5">
    <location>
        <begin position="626"/>
        <end position="636"/>
    </location>
</feature>
<protein>
    <recommendedName>
        <fullName evidence="8">Zn(2)-C6 fungal-type domain-containing protein</fullName>
    </recommendedName>
</protein>
<keyword evidence="1" id="KW-0805">Transcription regulation</keyword>
<evidence type="ECO:0000256" key="3">
    <source>
        <dbReference type="ARBA" id="ARBA00023163"/>
    </source>
</evidence>
<feature type="region of interest" description="Disordered" evidence="5">
    <location>
        <begin position="587"/>
        <end position="735"/>
    </location>
</feature>
<dbReference type="CDD" id="cd00067">
    <property type="entry name" value="GAL4"/>
    <property type="match status" value="1"/>
</dbReference>
<feature type="compositionally biased region" description="Polar residues" evidence="5">
    <location>
        <begin position="712"/>
        <end position="722"/>
    </location>
</feature>
<evidence type="ECO:0000256" key="5">
    <source>
        <dbReference type="SAM" id="MobiDB-lite"/>
    </source>
</evidence>
<dbReference type="InterPro" id="IPR036864">
    <property type="entry name" value="Zn2-C6_fun-type_DNA-bd_sf"/>
</dbReference>
<feature type="compositionally biased region" description="Low complexity" evidence="5">
    <location>
        <begin position="312"/>
        <end position="333"/>
    </location>
</feature>
<evidence type="ECO:0000256" key="1">
    <source>
        <dbReference type="ARBA" id="ARBA00023015"/>
    </source>
</evidence>
<organism evidence="6 7">
    <name type="scientific">Lithohypha guttulata</name>
    <dbReference type="NCBI Taxonomy" id="1690604"/>
    <lineage>
        <taxon>Eukaryota</taxon>
        <taxon>Fungi</taxon>
        <taxon>Dikarya</taxon>
        <taxon>Ascomycota</taxon>
        <taxon>Pezizomycotina</taxon>
        <taxon>Eurotiomycetes</taxon>
        <taxon>Chaetothyriomycetidae</taxon>
        <taxon>Chaetothyriales</taxon>
        <taxon>Trichomeriaceae</taxon>
        <taxon>Lithohypha</taxon>
    </lineage>
</organism>
<feature type="region of interest" description="Disordered" evidence="5">
    <location>
        <begin position="312"/>
        <end position="382"/>
    </location>
</feature>
<feature type="compositionally biased region" description="Basic and acidic residues" evidence="5">
    <location>
        <begin position="725"/>
        <end position="735"/>
    </location>
</feature>
<feature type="compositionally biased region" description="Basic and acidic residues" evidence="5">
    <location>
        <begin position="345"/>
        <end position="382"/>
    </location>
</feature>
<feature type="compositionally biased region" description="Low complexity" evidence="5">
    <location>
        <begin position="12"/>
        <end position="21"/>
    </location>
</feature>
<evidence type="ECO:0000313" key="6">
    <source>
        <dbReference type="EMBL" id="KAK5096536.1"/>
    </source>
</evidence>
<accession>A0ABR0KHI6</accession>
<keyword evidence="2" id="KW-0238">DNA-binding</keyword>
<proteinExistence type="predicted"/>
<feature type="compositionally biased region" description="Basic and acidic residues" evidence="5">
    <location>
        <begin position="591"/>
        <end position="600"/>
    </location>
</feature>